<name>A0ABD3QG61_9STRA</name>
<protein>
    <recommendedName>
        <fullName evidence="4">Sulfotransferase domain-containing protein</fullName>
    </recommendedName>
</protein>
<proteinExistence type="predicted"/>
<keyword evidence="1" id="KW-1133">Transmembrane helix</keyword>
<dbReference type="SUPFAM" id="SSF52540">
    <property type="entry name" value="P-loop containing nucleoside triphosphate hydrolases"/>
    <property type="match status" value="1"/>
</dbReference>
<gene>
    <name evidence="2" type="ORF">ACHAWO_012020</name>
</gene>
<comment type="caution">
    <text evidence="2">The sequence shown here is derived from an EMBL/GenBank/DDBJ whole genome shotgun (WGS) entry which is preliminary data.</text>
</comment>
<dbReference type="AlphaFoldDB" id="A0ABD3QG61"/>
<evidence type="ECO:0000313" key="3">
    <source>
        <dbReference type="Proteomes" id="UP001530400"/>
    </source>
</evidence>
<evidence type="ECO:0000256" key="1">
    <source>
        <dbReference type="SAM" id="Phobius"/>
    </source>
</evidence>
<keyword evidence="1" id="KW-0472">Membrane</keyword>
<evidence type="ECO:0000313" key="2">
    <source>
        <dbReference type="EMBL" id="KAL3798776.1"/>
    </source>
</evidence>
<dbReference type="Gene3D" id="3.40.50.300">
    <property type="entry name" value="P-loop containing nucleotide triphosphate hydrolases"/>
    <property type="match status" value="1"/>
</dbReference>
<organism evidence="2 3">
    <name type="scientific">Cyclotella atomus</name>
    <dbReference type="NCBI Taxonomy" id="382360"/>
    <lineage>
        <taxon>Eukaryota</taxon>
        <taxon>Sar</taxon>
        <taxon>Stramenopiles</taxon>
        <taxon>Ochrophyta</taxon>
        <taxon>Bacillariophyta</taxon>
        <taxon>Coscinodiscophyceae</taxon>
        <taxon>Thalassiosirophycidae</taxon>
        <taxon>Stephanodiscales</taxon>
        <taxon>Stephanodiscaceae</taxon>
        <taxon>Cyclotella</taxon>
    </lineage>
</organism>
<dbReference type="Proteomes" id="UP001530400">
    <property type="component" value="Unassembled WGS sequence"/>
</dbReference>
<dbReference type="EMBL" id="JALLPJ020000204">
    <property type="protein sequence ID" value="KAL3798776.1"/>
    <property type="molecule type" value="Genomic_DNA"/>
</dbReference>
<reference evidence="2 3" key="1">
    <citation type="submission" date="2024-10" db="EMBL/GenBank/DDBJ databases">
        <title>Updated reference genomes for cyclostephanoid diatoms.</title>
        <authorList>
            <person name="Roberts W.R."/>
            <person name="Alverson A.J."/>
        </authorList>
    </citation>
    <scope>NUCLEOTIDE SEQUENCE [LARGE SCALE GENOMIC DNA]</scope>
    <source>
        <strain evidence="2 3">AJA010-31</strain>
    </source>
</reference>
<feature type="transmembrane region" description="Helical" evidence="1">
    <location>
        <begin position="16"/>
        <end position="35"/>
    </location>
</feature>
<evidence type="ECO:0008006" key="4">
    <source>
        <dbReference type="Google" id="ProtNLM"/>
    </source>
</evidence>
<keyword evidence="1" id="KW-0812">Transmembrane</keyword>
<keyword evidence="3" id="KW-1185">Reference proteome</keyword>
<accession>A0ABD3QG61</accession>
<dbReference type="InterPro" id="IPR027417">
    <property type="entry name" value="P-loop_NTPase"/>
</dbReference>
<sequence length="417" mass="47677">MNRSSLGQWCCSKQSTCFIILNICVTSIFFLQYVLHSNGDARDNLLLTNYTNDSHRHLKANKKVLEPRDYTYIIIHYHKTGHDLTRSIVDMISGGIQGISKPTVWTRRTMLSTFNKDTRCPNKLKFQEGIYVMTAPNFFCDTETLVELLLKEQEGSFLQRNKNKPRRGYKIIHLVRNPYSLAVSNYNYHSQNPTPESWVHRSNPCEEEKLRGHLYPDLLLPVLSPIMNGNDFRELYERCTFLFQNPDRPQLQNQYLYKHLSELDPSLGVQLSTLHMMTQVVTGGDITRMASNIVKLNDLKHSVARSNALHHLATGNPNDELIQVMSLSTDDFIVDPNGMARRFIDFCFGNTVSDEIKTGIAQHYEQSYMDLKSGSHVTHTSGNTDVLKEALRADTLFGRVLCNLENVVEQALAESRG</sequence>